<dbReference type="Proteomes" id="UP000305848">
    <property type="component" value="Unassembled WGS sequence"/>
</dbReference>
<feature type="signal peptide" evidence="2">
    <location>
        <begin position="1"/>
        <end position="24"/>
    </location>
</feature>
<dbReference type="PANTHER" id="PTHR33734">
    <property type="entry name" value="LYSM DOMAIN-CONTAINING GPI-ANCHORED PROTEIN 2"/>
    <property type="match status" value="1"/>
</dbReference>
<dbReference type="PANTHER" id="PTHR33734:SF22">
    <property type="entry name" value="MEMBRANE-BOUND LYTIC MUREIN TRANSGLYCOSYLASE D"/>
    <property type="match status" value="1"/>
</dbReference>
<dbReference type="Pfam" id="PF01476">
    <property type="entry name" value="LysM"/>
    <property type="match status" value="2"/>
</dbReference>
<feature type="chain" id="PRO_5020869936" evidence="2">
    <location>
        <begin position="25"/>
        <end position="343"/>
    </location>
</feature>
<protein>
    <submittedName>
        <fullName evidence="4">LysM peptidoglycan-binding domain-containing protein</fullName>
    </submittedName>
</protein>
<dbReference type="SUPFAM" id="SSF54106">
    <property type="entry name" value="LysM domain"/>
    <property type="match status" value="2"/>
</dbReference>
<feature type="region of interest" description="Disordered" evidence="1">
    <location>
        <begin position="147"/>
        <end position="225"/>
    </location>
</feature>
<dbReference type="OrthoDB" id="2149800at2"/>
<name>A0A4U3KXW2_9BACT</name>
<feature type="domain" description="LysM" evidence="3">
    <location>
        <begin position="104"/>
        <end position="148"/>
    </location>
</feature>
<reference evidence="4 5" key="1">
    <citation type="submission" date="2019-05" db="EMBL/GenBank/DDBJ databases">
        <title>Panacibacter sp. strain 17mud1-8 Genome sequencing and assembly.</title>
        <authorList>
            <person name="Chhetri G."/>
        </authorList>
    </citation>
    <scope>NUCLEOTIDE SEQUENCE [LARGE SCALE GENOMIC DNA]</scope>
    <source>
        <strain evidence="4 5">17mud1-8</strain>
    </source>
</reference>
<dbReference type="RefSeq" id="WP_137263294.1">
    <property type="nucleotide sequence ID" value="NZ_SZQL01000017.1"/>
</dbReference>
<evidence type="ECO:0000256" key="1">
    <source>
        <dbReference type="SAM" id="MobiDB-lite"/>
    </source>
</evidence>
<dbReference type="EMBL" id="SZQL01000017">
    <property type="protein sequence ID" value="TKK65986.1"/>
    <property type="molecule type" value="Genomic_DNA"/>
</dbReference>
<gene>
    <name evidence="4" type="ORF">FC093_18460</name>
</gene>
<keyword evidence="5" id="KW-1185">Reference proteome</keyword>
<dbReference type="SMART" id="SM00257">
    <property type="entry name" value="LysM"/>
    <property type="match status" value="2"/>
</dbReference>
<feature type="compositionally biased region" description="Polar residues" evidence="1">
    <location>
        <begin position="187"/>
        <end position="211"/>
    </location>
</feature>
<organism evidence="4 5">
    <name type="scientific">Ilyomonas limi</name>
    <dbReference type="NCBI Taxonomy" id="2575867"/>
    <lineage>
        <taxon>Bacteria</taxon>
        <taxon>Pseudomonadati</taxon>
        <taxon>Bacteroidota</taxon>
        <taxon>Chitinophagia</taxon>
        <taxon>Chitinophagales</taxon>
        <taxon>Chitinophagaceae</taxon>
        <taxon>Ilyomonas</taxon>
    </lineage>
</organism>
<dbReference type="InterPro" id="IPR018392">
    <property type="entry name" value="LysM"/>
</dbReference>
<comment type="caution">
    <text evidence="4">The sequence shown here is derived from an EMBL/GenBank/DDBJ whole genome shotgun (WGS) entry which is preliminary data.</text>
</comment>
<dbReference type="Gene3D" id="3.10.350.10">
    <property type="entry name" value="LysM domain"/>
    <property type="match status" value="2"/>
</dbReference>
<proteinExistence type="predicted"/>
<evidence type="ECO:0000313" key="5">
    <source>
        <dbReference type="Proteomes" id="UP000305848"/>
    </source>
</evidence>
<feature type="compositionally biased region" description="Low complexity" evidence="1">
    <location>
        <begin position="158"/>
        <end position="182"/>
    </location>
</feature>
<feature type="domain" description="LysM" evidence="3">
    <location>
        <begin position="30"/>
        <end position="74"/>
    </location>
</feature>
<accession>A0A4U3KXW2</accession>
<evidence type="ECO:0000256" key="2">
    <source>
        <dbReference type="SAM" id="SignalP"/>
    </source>
</evidence>
<evidence type="ECO:0000313" key="4">
    <source>
        <dbReference type="EMBL" id="TKK65986.1"/>
    </source>
</evidence>
<evidence type="ECO:0000259" key="3">
    <source>
        <dbReference type="PROSITE" id="PS51782"/>
    </source>
</evidence>
<sequence>MKQGIFRAVYTVLFMLFLGASVQAQTAAYTLHTIAAGESLSGLAKEYHTTVGDIMRLNDMHADSKLKIGEKIKIPATSEPVQRATTTPAKTQTAAVSTTNKEALTHTVQSGESLYRISKTYNVSVEKLMSLNHLTNAGEIKVGQVLQISDGTPPPSAPAKTRAETAPATTAQQPATNTQQAPPVQPKQTPVTNTAPADNATSLPATPVQKQSNTPITTSSNTTSQVAQPAFASTTVAPKEGFFTAQFKQNVEGRSEQTKTGAAMTFKSASGWADKKFYILMNDAPPGSIVKVTNDNNVVYAKVLWSLGTQKENDGLDFRISTATAAALNISDEKFNVTVTYFQ</sequence>
<keyword evidence="2" id="KW-0732">Signal</keyword>
<dbReference type="InterPro" id="IPR036779">
    <property type="entry name" value="LysM_dom_sf"/>
</dbReference>
<dbReference type="GO" id="GO:0008932">
    <property type="term" value="F:lytic endotransglycosylase activity"/>
    <property type="evidence" value="ECO:0007669"/>
    <property type="project" value="TreeGrafter"/>
</dbReference>
<dbReference type="AlphaFoldDB" id="A0A4U3KXW2"/>
<feature type="compositionally biased region" description="Low complexity" evidence="1">
    <location>
        <begin position="212"/>
        <end position="224"/>
    </location>
</feature>
<dbReference type="PROSITE" id="PS51782">
    <property type="entry name" value="LYSM"/>
    <property type="match status" value="2"/>
</dbReference>
<dbReference type="CDD" id="cd00118">
    <property type="entry name" value="LysM"/>
    <property type="match status" value="2"/>
</dbReference>